<feature type="region of interest" description="Disordered" evidence="1">
    <location>
        <begin position="674"/>
        <end position="804"/>
    </location>
</feature>
<proteinExistence type="predicted"/>
<reference evidence="2 3" key="1">
    <citation type="journal article" date="2018" name="Front. Microbiol.">
        <title>Genome-Wide Analysis of Corynespora cassiicola Leaf Fall Disease Putative Effectors.</title>
        <authorList>
            <person name="Lopez D."/>
            <person name="Ribeiro S."/>
            <person name="Label P."/>
            <person name="Fumanal B."/>
            <person name="Venisse J.S."/>
            <person name="Kohler A."/>
            <person name="de Oliveira R.R."/>
            <person name="Labutti K."/>
            <person name="Lipzen A."/>
            <person name="Lail K."/>
            <person name="Bauer D."/>
            <person name="Ohm R.A."/>
            <person name="Barry K.W."/>
            <person name="Spatafora J."/>
            <person name="Grigoriev I.V."/>
            <person name="Martin F.M."/>
            <person name="Pujade-Renaud V."/>
        </authorList>
    </citation>
    <scope>NUCLEOTIDE SEQUENCE [LARGE SCALE GENOMIC DNA]</scope>
    <source>
        <strain evidence="2 3">Philippines</strain>
    </source>
</reference>
<protein>
    <submittedName>
        <fullName evidence="2">Uncharacterized protein</fullName>
    </submittedName>
</protein>
<evidence type="ECO:0000313" key="3">
    <source>
        <dbReference type="Proteomes" id="UP000240883"/>
    </source>
</evidence>
<dbReference type="EMBL" id="KZ678130">
    <property type="protein sequence ID" value="PSN72415.1"/>
    <property type="molecule type" value="Genomic_DNA"/>
</dbReference>
<evidence type="ECO:0000313" key="2">
    <source>
        <dbReference type="EMBL" id="PSN72415.1"/>
    </source>
</evidence>
<dbReference type="AlphaFoldDB" id="A0A2T2P408"/>
<dbReference type="OrthoDB" id="3674086at2759"/>
<name>A0A2T2P408_CORCC</name>
<gene>
    <name evidence="2" type="ORF">BS50DRAFT_569907</name>
</gene>
<keyword evidence="3" id="KW-1185">Reference proteome</keyword>
<feature type="compositionally biased region" description="Basic and acidic residues" evidence="1">
    <location>
        <begin position="723"/>
        <end position="738"/>
    </location>
</feature>
<evidence type="ECO:0000256" key="1">
    <source>
        <dbReference type="SAM" id="MobiDB-lite"/>
    </source>
</evidence>
<feature type="compositionally biased region" description="Low complexity" evidence="1">
    <location>
        <begin position="765"/>
        <end position="778"/>
    </location>
</feature>
<organism evidence="2 3">
    <name type="scientific">Corynespora cassiicola Philippines</name>
    <dbReference type="NCBI Taxonomy" id="1448308"/>
    <lineage>
        <taxon>Eukaryota</taxon>
        <taxon>Fungi</taxon>
        <taxon>Dikarya</taxon>
        <taxon>Ascomycota</taxon>
        <taxon>Pezizomycotina</taxon>
        <taxon>Dothideomycetes</taxon>
        <taxon>Pleosporomycetidae</taxon>
        <taxon>Pleosporales</taxon>
        <taxon>Corynesporascaceae</taxon>
        <taxon>Corynespora</taxon>
    </lineage>
</organism>
<dbReference type="Proteomes" id="UP000240883">
    <property type="component" value="Unassembled WGS sequence"/>
</dbReference>
<sequence length="804" mass="92494">MTIPKDEHYYIETGLSKREWEMIDALRKSEHERRCRVRHHQDRLSKQIDFSASVDGIILGTVAADGYDTMEKLGKWGADISESLVDDIFWHAKIQAQQNDDLIFESLFEGSQTVGQAQEPLAWESARKDVIPAYVQRVDFKVLEDDKTFEIEQELESRFPDVAIQYVSQEELDGKPKSIEEPRAVQKATFEVDADELKRDPSLEEKLRGRFPWADLRPATPLKLVVPAQTQETAEYCPPSQKLTLNVMVQSQETVTRVPPKARLDLVVLASSQEVKTRKTKPMQYMIDILCYAWEPYKERETGYEYVTSKSWGELDTARRLEIAHARAIQGRYGMESEKPCTGCVKRDLKCKVYRSSWFKNVPVPQITNTCQNCRLFEDDCSHLIIEEVSMVNSKMCSMVDQATQTTETQLVSTLDESGTYVEKKADMDCSSTSRMAKAEPSWRGFKDEQRPPVRVHHDDWDKIALKHGLKLGKSQVIDGLMKHFYNVGQVRAYLPYYYLPHYFENLVDLYILSLFLCNDALSYATLIRFQITTFEQMHVPDLKTVLRLYHFCPQSPLTRWVTILFSYLWRADYGLDFDTCYKQLHLRESQADDSALARFLYEVMCERHARMRGLTPSEGKSRWCEVHSHVRGSYEERDCLNGFEQPGISTRVKNLEQEKDLVEIRAFIERRGGRVDFGDPGVGANETRLGRREEEEGGMQSSTWAPPPRGWSPGSTDGTSEYGRRRESPKSGYDRRRQSPTRAPPRTWSLDSTGGKGRYEARRQSPTRASSPSSSTGSKRKYEGVPIGPSKKFATGEWSHRHN</sequence>
<accession>A0A2T2P408</accession>